<keyword evidence="1" id="KW-1133">Transmembrane helix</keyword>
<dbReference type="AlphaFoldDB" id="A0AB38XPM0"/>
<dbReference type="EMBL" id="CP116394">
    <property type="protein sequence ID" value="WCE46225.1"/>
    <property type="molecule type" value="Genomic_DNA"/>
</dbReference>
<keyword evidence="1" id="KW-0812">Transmembrane</keyword>
<gene>
    <name evidence="2" type="ORF">PIG85_00845</name>
</gene>
<name>A0AB38XPM0_9ACTO</name>
<evidence type="ECO:0000313" key="3">
    <source>
        <dbReference type="Proteomes" id="UP001211044"/>
    </source>
</evidence>
<keyword evidence="1" id="KW-0472">Membrane</keyword>
<dbReference type="Proteomes" id="UP001211044">
    <property type="component" value="Chromosome"/>
</dbReference>
<dbReference type="RefSeq" id="WP_004806865.1">
    <property type="nucleotide sequence ID" value="NZ_CP116394.1"/>
</dbReference>
<accession>A0AB38XPM0</accession>
<feature type="transmembrane region" description="Helical" evidence="1">
    <location>
        <begin position="50"/>
        <end position="68"/>
    </location>
</feature>
<proteinExistence type="predicted"/>
<evidence type="ECO:0000313" key="2">
    <source>
        <dbReference type="EMBL" id="WCE46225.1"/>
    </source>
</evidence>
<sequence length="159" mass="17496">MFTEGFFGRGKTLTSFAERLDLVALVAIELLYVGTVMWPENAVSWLCRPLALLIAATEVTYFLGAYLFQSNPSWGPVLWGCQGMRVMNAGLALGGVWVIANEDCARGIFEALRLYDTKIVLPALAELTLFVLCLCTLLTAGRPVWQFPLPDADYRRGGA</sequence>
<evidence type="ECO:0000256" key="1">
    <source>
        <dbReference type="SAM" id="Phobius"/>
    </source>
</evidence>
<protein>
    <submittedName>
        <fullName evidence="2">Uncharacterized protein</fullName>
    </submittedName>
</protein>
<feature type="transmembrane region" description="Helical" evidence="1">
    <location>
        <begin position="20"/>
        <end position="38"/>
    </location>
</feature>
<reference evidence="2" key="1">
    <citation type="submission" date="2023-01" db="EMBL/GenBank/DDBJ databases">
        <title>Comparative Genomic Analysis of the Clinically-Derived Winkia Strain NY0527 Provides Evidence into the Taxonomic Reassignment of Winkia neuii and Characterizes Their Virulence Traits.</title>
        <authorList>
            <person name="Cai X."/>
            <person name="Peng Y."/>
            <person name="Li M."/>
            <person name="Qiu Y."/>
            <person name="Wang Y."/>
            <person name="Xu L."/>
            <person name="Hou Q."/>
        </authorList>
    </citation>
    <scope>NUCLEOTIDE SEQUENCE</scope>
    <source>
        <strain evidence="2">NY0527</strain>
    </source>
</reference>
<dbReference type="KEGG" id="wne:PIG85_00845"/>
<feature type="transmembrane region" description="Helical" evidence="1">
    <location>
        <begin position="119"/>
        <end position="140"/>
    </location>
</feature>
<organism evidence="2 3">
    <name type="scientific">Winkia neuii subsp. anitrata</name>
    <dbReference type="NCBI Taxonomy" id="29318"/>
    <lineage>
        <taxon>Bacteria</taxon>
        <taxon>Bacillati</taxon>
        <taxon>Actinomycetota</taxon>
        <taxon>Actinomycetes</taxon>
        <taxon>Actinomycetales</taxon>
        <taxon>Actinomycetaceae</taxon>
        <taxon>Winkia</taxon>
    </lineage>
</organism>